<dbReference type="Proteomes" id="UP000215335">
    <property type="component" value="Unassembled WGS sequence"/>
</dbReference>
<accession>A0A232FH89</accession>
<gene>
    <name evidence="1" type="ORF">TSAR_003923</name>
</gene>
<sequence>MPGESKWDLGRRIQFKGYKNAAFYRKGESENTTEASRISDSSPSRLVVRDLPHEYRVGNVHSYECDRAHKLHPYLAARIVINTYVHSRPNENPKNNAFP</sequence>
<evidence type="ECO:0000313" key="2">
    <source>
        <dbReference type="Proteomes" id="UP000215335"/>
    </source>
</evidence>
<dbReference type="AlphaFoldDB" id="A0A232FH89"/>
<keyword evidence="2" id="KW-1185">Reference proteome</keyword>
<comment type="caution">
    <text evidence="1">The sequence shown here is derived from an EMBL/GenBank/DDBJ whole genome shotgun (WGS) entry which is preliminary data.</text>
</comment>
<name>A0A232FH89_9HYME</name>
<evidence type="ECO:0000313" key="1">
    <source>
        <dbReference type="EMBL" id="OXU29828.1"/>
    </source>
</evidence>
<organism evidence="1 2">
    <name type="scientific">Trichomalopsis sarcophagae</name>
    <dbReference type="NCBI Taxonomy" id="543379"/>
    <lineage>
        <taxon>Eukaryota</taxon>
        <taxon>Metazoa</taxon>
        <taxon>Ecdysozoa</taxon>
        <taxon>Arthropoda</taxon>
        <taxon>Hexapoda</taxon>
        <taxon>Insecta</taxon>
        <taxon>Pterygota</taxon>
        <taxon>Neoptera</taxon>
        <taxon>Endopterygota</taxon>
        <taxon>Hymenoptera</taxon>
        <taxon>Apocrita</taxon>
        <taxon>Proctotrupomorpha</taxon>
        <taxon>Chalcidoidea</taxon>
        <taxon>Pteromalidae</taxon>
        <taxon>Pteromalinae</taxon>
        <taxon>Trichomalopsis</taxon>
    </lineage>
</organism>
<proteinExistence type="predicted"/>
<dbReference type="EMBL" id="NNAY01000232">
    <property type="protein sequence ID" value="OXU29828.1"/>
    <property type="molecule type" value="Genomic_DNA"/>
</dbReference>
<protein>
    <submittedName>
        <fullName evidence="1">Uncharacterized protein</fullName>
    </submittedName>
</protein>
<reference evidence="1 2" key="1">
    <citation type="journal article" date="2017" name="Curr. Biol.">
        <title>The Evolution of Venom by Co-option of Single-Copy Genes.</title>
        <authorList>
            <person name="Martinson E.O."/>
            <person name="Mrinalini"/>
            <person name="Kelkar Y.D."/>
            <person name="Chang C.H."/>
            <person name="Werren J.H."/>
        </authorList>
    </citation>
    <scope>NUCLEOTIDE SEQUENCE [LARGE SCALE GENOMIC DNA]</scope>
    <source>
        <strain evidence="1 2">Alberta</strain>
        <tissue evidence="1">Whole body</tissue>
    </source>
</reference>